<dbReference type="InterPro" id="IPR027417">
    <property type="entry name" value="P-loop_NTPase"/>
</dbReference>
<dbReference type="PANTHER" id="PTHR43384">
    <property type="entry name" value="SEPTUM SITE-DETERMINING PROTEIN MIND HOMOLOG, CHLOROPLASTIC-RELATED"/>
    <property type="match status" value="1"/>
</dbReference>
<dbReference type="PANTHER" id="PTHR43384:SF13">
    <property type="entry name" value="SLR0110 PROTEIN"/>
    <property type="match status" value="1"/>
</dbReference>
<dbReference type="SUPFAM" id="SSF52540">
    <property type="entry name" value="P-loop containing nucleoside triphosphate hydrolases"/>
    <property type="match status" value="1"/>
</dbReference>
<dbReference type="Pfam" id="PF13614">
    <property type="entry name" value="AAA_31"/>
    <property type="match status" value="1"/>
</dbReference>
<protein>
    <recommendedName>
        <fullName evidence="1">AAA domain-containing protein</fullName>
    </recommendedName>
</protein>
<dbReference type="Gene3D" id="3.40.50.300">
    <property type="entry name" value="P-loop containing nucleotide triphosphate hydrolases"/>
    <property type="match status" value="1"/>
</dbReference>
<reference evidence="2" key="1">
    <citation type="journal article" date="2020" name="mSystems">
        <title>Genome- and Community-Level Interaction Insights into Carbon Utilization and Element Cycling Functions of Hydrothermarchaeota in Hydrothermal Sediment.</title>
        <authorList>
            <person name="Zhou Z."/>
            <person name="Liu Y."/>
            <person name="Xu W."/>
            <person name="Pan J."/>
            <person name="Luo Z.H."/>
            <person name="Li M."/>
        </authorList>
    </citation>
    <scope>NUCLEOTIDE SEQUENCE [LARGE SCALE GENOMIC DNA]</scope>
    <source>
        <strain evidence="2">SpSt-776</strain>
    </source>
</reference>
<comment type="caution">
    <text evidence="2">The sequence shown here is derived from an EMBL/GenBank/DDBJ whole genome shotgun (WGS) entry which is preliminary data.</text>
</comment>
<dbReference type="AlphaFoldDB" id="A0A7C3SIF2"/>
<evidence type="ECO:0000259" key="1">
    <source>
        <dbReference type="Pfam" id="PF13614"/>
    </source>
</evidence>
<gene>
    <name evidence="2" type="ORF">ENV62_03570</name>
</gene>
<dbReference type="EMBL" id="DTHB01000027">
    <property type="protein sequence ID" value="HGB14304.1"/>
    <property type="molecule type" value="Genomic_DNA"/>
</dbReference>
<dbReference type="GO" id="GO:0005524">
    <property type="term" value="F:ATP binding"/>
    <property type="evidence" value="ECO:0007669"/>
    <property type="project" value="TreeGrafter"/>
</dbReference>
<accession>A0A7C3SIF2</accession>
<organism evidence="2">
    <name type="scientific">Desulfobacca acetoxidans</name>
    <dbReference type="NCBI Taxonomy" id="60893"/>
    <lineage>
        <taxon>Bacteria</taxon>
        <taxon>Pseudomonadati</taxon>
        <taxon>Thermodesulfobacteriota</taxon>
        <taxon>Desulfobaccia</taxon>
        <taxon>Desulfobaccales</taxon>
        <taxon>Desulfobaccaceae</taxon>
        <taxon>Desulfobacca</taxon>
    </lineage>
</organism>
<dbReference type="InterPro" id="IPR050625">
    <property type="entry name" value="ParA/MinD_ATPase"/>
</dbReference>
<name>A0A7C3SIF2_9BACT</name>
<feature type="domain" description="AAA" evidence="1">
    <location>
        <begin position="135"/>
        <end position="298"/>
    </location>
</feature>
<dbReference type="GO" id="GO:0051782">
    <property type="term" value="P:negative regulation of cell division"/>
    <property type="evidence" value="ECO:0007669"/>
    <property type="project" value="TreeGrafter"/>
</dbReference>
<evidence type="ECO:0000313" key="2">
    <source>
        <dbReference type="EMBL" id="HGB14304.1"/>
    </source>
</evidence>
<proteinExistence type="predicted"/>
<dbReference type="InterPro" id="IPR025669">
    <property type="entry name" value="AAA_dom"/>
</dbReference>
<dbReference type="GO" id="GO:0009898">
    <property type="term" value="C:cytoplasmic side of plasma membrane"/>
    <property type="evidence" value="ECO:0007669"/>
    <property type="project" value="TreeGrafter"/>
</dbReference>
<dbReference type="GO" id="GO:0005829">
    <property type="term" value="C:cytosol"/>
    <property type="evidence" value="ECO:0007669"/>
    <property type="project" value="TreeGrafter"/>
</dbReference>
<sequence length="394" mass="44547">MEPGMAINFCLYYSSQEKCEYLKKVITSSRQGVLVEAKPLVEIPPRVNSGAHVIFLEYPKDHPELDQWIRKTAADPRNPPIFLYFQEITTDRLWKALRLGVKECFVFPIRPEEFQEALDRLPVFPADLGLAEPTRLISVLGSKGGVGTTFLTVNTAYLWAREEQGPVLLVDLDLRYGQMIYFFDVKPQYTLVEVIENVEHLDRSYLQSLFYQYDKHLQLLPAPVRLEDSELVTPEELEHVLQSLKKLRLFRAILVDAGHQLDEITLKSLEVSDDLVLVTTPTIPALSNAKKLLELLQLLGVGSPNLHIWLNSWQKRGDFSESDVSGFLGREVTGTVPFEATEVNRSINEGIPLAKTAPGHAICRDLKVLADKVMGVLEAEGKGKRRGLFGLLRR</sequence>
<dbReference type="GO" id="GO:0016887">
    <property type="term" value="F:ATP hydrolysis activity"/>
    <property type="evidence" value="ECO:0007669"/>
    <property type="project" value="TreeGrafter"/>
</dbReference>